<evidence type="ECO:0000256" key="2">
    <source>
        <dbReference type="ARBA" id="ARBA00022741"/>
    </source>
</evidence>
<accession>A0A2U3DBU9</accession>
<keyword evidence="2" id="KW-0547">Nucleotide-binding</keyword>
<keyword evidence="3" id="KW-0067">ATP-binding</keyword>
<dbReference type="InterPro" id="IPR003593">
    <property type="entry name" value="AAA+_ATPase"/>
</dbReference>
<dbReference type="InterPro" id="IPR027417">
    <property type="entry name" value="P-loop_NTPase"/>
</dbReference>
<dbReference type="Pfam" id="PF00005">
    <property type="entry name" value="ABC_tran"/>
    <property type="match status" value="1"/>
</dbReference>
<organism evidence="5 6">
    <name type="scientific">Sulfoacidibacillus thermotolerans</name>
    <name type="common">Acidibacillus sulfuroxidans</name>
    <dbReference type="NCBI Taxonomy" id="1765684"/>
    <lineage>
        <taxon>Bacteria</taxon>
        <taxon>Bacillati</taxon>
        <taxon>Bacillota</taxon>
        <taxon>Bacilli</taxon>
        <taxon>Bacillales</taxon>
        <taxon>Alicyclobacillaceae</taxon>
        <taxon>Sulfoacidibacillus</taxon>
    </lineage>
</organism>
<dbReference type="InterPro" id="IPR017871">
    <property type="entry name" value="ABC_transporter-like_CS"/>
</dbReference>
<dbReference type="InterPro" id="IPR003439">
    <property type="entry name" value="ABC_transporter-like_ATP-bd"/>
</dbReference>
<dbReference type="SMART" id="SM00382">
    <property type="entry name" value="AAA"/>
    <property type="match status" value="1"/>
</dbReference>
<keyword evidence="1" id="KW-0813">Transport</keyword>
<dbReference type="SUPFAM" id="SSF52540">
    <property type="entry name" value="P-loop containing nucleoside triphosphate hydrolases"/>
    <property type="match status" value="1"/>
</dbReference>
<dbReference type="AlphaFoldDB" id="A0A2U3DBU9"/>
<dbReference type="Gene3D" id="3.40.50.300">
    <property type="entry name" value="P-loop containing nucleotide triphosphate hydrolases"/>
    <property type="match status" value="1"/>
</dbReference>
<evidence type="ECO:0000313" key="6">
    <source>
        <dbReference type="Proteomes" id="UP000245380"/>
    </source>
</evidence>
<dbReference type="PANTHER" id="PTHR42734">
    <property type="entry name" value="METAL TRANSPORT SYSTEM ATP-BINDING PROTEIN TM_0124-RELATED"/>
    <property type="match status" value="1"/>
</dbReference>
<evidence type="ECO:0000256" key="3">
    <source>
        <dbReference type="ARBA" id="ARBA00022840"/>
    </source>
</evidence>
<dbReference type="GO" id="GO:0016887">
    <property type="term" value="F:ATP hydrolysis activity"/>
    <property type="evidence" value="ECO:0007669"/>
    <property type="project" value="InterPro"/>
</dbReference>
<dbReference type="CDD" id="cd00267">
    <property type="entry name" value="ABC_ATPase"/>
    <property type="match status" value="1"/>
</dbReference>
<dbReference type="RefSeq" id="WP_245926190.1">
    <property type="nucleotide sequence ID" value="NZ_MPDK01000002.1"/>
</dbReference>
<dbReference type="EMBL" id="MPDK01000002">
    <property type="protein sequence ID" value="PWI58754.1"/>
    <property type="molecule type" value="Genomic_DNA"/>
</dbReference>
<reference evidence="5 6" key="1">
    <citation type="submission" date="2016-11" db="EMBL/GenBank/DDBJ databases">
        <title>Comparative genomics of Acidibacillus ferroxidans species.</title>
        <authorList>
            <person name="Oliveira G."/>
            <person name="Nunes G."/>
            <person name="Oliveira R."/>
            <person name="Araujo F."/>
            <person name="Salim A."/>
            <person name="Scholte L."/>
            <person name="Morais D."/>
            <person name="Nancucheo I."/>
            <person name="Johnson D.B."/>
            <person name="Grail B."/>
            <person name="Bittencourt J."/>
            <person name="Valadares R."/>
        </authorList>
    </citation>
    <scope>NUCLEOTIDE SEQUENCE [LARGE SCALE GENOMIC DNA]</scope>
    <source>
        <strain evidence="5 6">Y002</strain>
    </source>
</reference>
<dbReference type="PROSITE" id="PS50893">
    <property type="entry name" value="ABC_TRANSPORTER_2"/>
    <property type="match status" value="1"/>
</dbReference>
<protein>
    <recommendedName>
        <fullName evidence="4">ABC transporter domain-containing protein</fullName>
    </recommendedName>
</protein>
<keyword evidence="6" id="KW-1185">Reference proteome</keyword>
<proteinExistence type="predicted"/>
<dbReference type="PROSITE" id="PS00211">
    <property type="entry name" value="ABC_TRANSPORTER_1"/>
    <property type="match status" value="1"/>
</dbReference>
<feature type="domain" description="ABC transporter" evidence="4">
    <location>
        <begin position="8"/>
        <end position="246"/>
    </location>
</feature>
<evidence type="ECO:0000313" key="5">
    <source>
        <dbReference type="EMBL" id="PWI58754.1"/>
    </source>
</evidence>
<dbReference type="InterPro" id="IPR050153">
    <property type="entry name" value="Metal_Ion_Import_ABC"/>
</dbReference>
<dbReference type="GO" id="GO:0005524">
    <property type="term" value="F:ATP binding"/>
    <property type="evidence" value="ECO:0007669"/>
    <property type="project" value="UniProtKB-KW"/>
</dbReference>
<evidence type="ECO:0000256" key="1">
    <source>
        <dbReference type="ARBA" id="ARBA00022448"/>
    </source>
</evidence>
<evidence type="ECO:0000259" key="4">
    <source>
        <dbReference type="PROSITE" id="PS50893"/>
    </source>
</evidence>
<gene>
    <name evidence="5" type="ORF">BM613_01265</name>
</gene>
<name>A0A2U3DBU9_SULT2</name>
<comment type="caution">
    <text evidence="5">The sequence shown here is derived from an EMBL/GenBank/DDBJ whole genome shotgun (WGS) entry which is preliminary data.</text>
</comment>
<dbReference type="Proteomes" id="UP000245380">
    <property type="component" value="Unassembled WGS sequence"/>
</dbReference>
<sequence length="268" mass="30087">MERHEVIVKIDRVSVLRQGRPLLQEIQLQTKIGEHWALLGANGAGKTTLLQIVLGMLWPTEGDVWVMGHHLGEYDVRELRKDIGFVSNRIDSYLEQNVQAVDLVASGKYATNGNYVTPTTDDLKKAQDLLCDLAAQQIATRPYALLSQGERQKVMIARALMADPKLLIIDEPCTGLDFPSREHVLFALQNLAQGTIPQLLYVTHYPEEIFPGISHVAILKEGRLLAAGLKQDVLTQKMLSEAYGLSVSLHWQDDRPVVRVKHDSLQRR</sequence>